<dbReference type="PROSITE" id="PS00455">
    <property type="entry name" value="AMP_BINDING"/>
    <property type="match status" value="1"/>
</dbReference>
<dbReference type="AlphaFoldDB" id="A0A1Y2D4R1"/>
<dbReference type="Gene3D" id="3.30.300.30">
    <property type="match status" value="1"/>
</dbReference>
<dbReference type="Pfam" id="PF13193">
    <property type="entry name" value="AMP-binding_C"/>
    <property type="match status" value="1"/>
</dbReference>
<sequence length="967" mass="109992">MSALQKLNFGETLALVNKIATGLFKTIGLKRGDVVGFYLPNCLPYILIEGAVEATGLILFQLNPTYQSDQLARLLNKGKPSLIVTTTPLLSNIRNFNKEIKVLLVDVPSHDIDHHNYSFHKIRDTEIDMGLLNYVRKQIQPNDLMYYGCTSGSTGDPKICTYTNKQFVANMLEIKYSFPTVPQLEKIILTFVPFFTTTGHILIGTMFIQGFKHIYTNKFNPEKLFEMIEKEKVNNISCAPSAILALINHPSRGKYDLSSLKEALIGGSVASNKFLEEIKSIFNLEYISSAYGMTEGCSVIYNIPSKSTGIPTGPAKHFEVRVVDRETREVVDVGFPGELEYRSEIMMKEYLDNQEANTQAFTEDRWFKSGDEAVMEADGFLKITGRIKEMIIRGGHNIWPNEIIDIMNQHPKIQETAVIGIPDKFQGESVVAFIIIKPGCQFNNLEKELREYSKDKLVPYSIPTYYFDLPVFPRNSAGKVYLPKLKEMVDDLIEKRFKKIEEMNTDKPITEQGKELAKLWSRWFDVPVNTISRSSNFFEMGGDSLVGVQTAALIKKYIENIPFNFLNTHQTLGQIEDFISNPEKSTKIDDQLIKDFQRVKSTPAKEIFGEINTTKNKKNRRSVAVTGATGYLGVYVVNELSKKSEINKIYCIGRSSNLSELKSKMQSMMRKVNIRMSDKIEFVIGDVTKTNCGINSNTLEKIKMECNVIIHCAAIVNWNMTHEQLKDANVKGVINAMKIAGQSMSFVYISSFGAALKKNETLSDKIPNESFGYIQTKWLSEHYVRRGKEIGIKSTIIRPCYIIADSKTGVCNTNDFFYKFMRQCVKYRMAPSGVLLNLTPVDKVAIGIVNYMYSHKIINLIPAKQTSTDDLFKIYNNIYRQSIQLLNKEEWLQQFLKKTQNDIEALSIVPSLVVLHENYEFTSDFLNGKNDFLNFEKKDINVNFIKLQNCGYFTNGTCKNLFERSIC</sequence>
<dbReference type="PANTHER" id="PTHR44845:SF6">
    <property type="entry name" value="BETA-ALANINE-ACTIVATING ENZYME"/>
    <property type="match status" value="1"/>
</dbReference>
<dbReference type="InterPro" id="IPR042099">
    <property type="entry name" value="ANL_N_sf"/>
</dbReference>
<dbReference type="OrthoDB" id="10253115at2759"/>
<proteinExistence type="predicted"/>
<dbReference type="Gene3D" id="3.40.50.12780">
    <property type="entry name" value="N-terminal domain of ligase-like"/>
    <property type="match status" value="1"/>
</dbReference>
<evidence type="ECO:0000256" key="1">
    <source>
        <dbReference type="ARBA" id="ARBA00022450"/>
    </source>
</evidence>
<dbReference type="SUPFAM" id="SSF47336">
    <property type="entry name" value="ACP-like"/>
    <property type="match status" value="1"/>
</dbReference>
<feature type="domain" description="Carrier" evidence="3">
    <location>
        <begin position="507"/>
        <end position="583"/>
    </location>
</feature>
<dbReference type="PROSITE" id="PS00012">
    <property type="entry name" value="PHOSPHOPANTETHEINE"/>
    <property type="match status" value="1"/>
</dbReference>
<dbReference type="InterPro" id="IPR000873">
    <property type="entry name" value="AMP-dep_synth/lig_dom"/>
</dbReference>
<dbReference type="PROSITE" id="PS50075">
    <property type="entry name" value="CARRIER"/>
    <property type="match status" value="1"/>
</dbReference>
<protein>
    <submittedName>
        <fullName evidence="4">Putative acyl-CoA synthetase</fullName>
    </submittedName>
</protein>
<dbReference type="InterPro" id="IPR036736">
    <property type="entry name" value="ACP-like_sf"/>
</dbReference>
<keyword evidence="5" id="KW-1185">Reference proteome</keyword>
<keyword evidence="2" id="KW-0597">Phosphoprotein</keyword>
<dbReference type="SUPFAM" id="SSF51735">
    <property type="entry name" value="NAD(P)-binding Rossmann-fold domains"/>
    <property type="match status" value="1"/>
</dbReference>
<dbReference type="STRING" id="1754190.A0A1Y2D4R1"/>
<dbReference type="Pfam" id="PF00550">
    <property type="entry name" value="PP-binding"/>
    <property type="match status" value="1"/>
</dbReference>
<evidence type="ECO:0000313" key="4">
    <source>
        <dbReference type="EMBL" id="ORY54124.1"/>
    </source>
</evidence>
<keyword evidence="1" id="KW-0596">Phosphopantetheine</keyword>
<dbReference type="PANTHER" id="PTHR44845">
    <property type="entry name" value="CARRIER DOMAIN-CONTAINING PROTEIN"/>
    <property type="match status" value="1"/>
</dbReference>
<dbReference type="Proteomes" id="UP000193920">
    <property type="component" value="Unassembled WGS sequence"/>
</dbReference>
<dbReference type="InterPro" id="IPR006162">
    <property type="entry name" value="Ppantetheine_attach_site"/>
</dbReference>
<organism evidence="4 5">
    <name type="scientific">Neocallimastix californiae</name>
    <dbReference type="NCBI Taxonomy" id="1754190"/>
    <lineage>
        <taxon>Eukaryota</taxon>
        <taxon>Fungi</taxon>
        <taxon>Fungi incertae sedis</taxon>
        <taxon>Chytridiomycota</taxon>
        <taxon>Chytridiomycota incertae sedis</taxon>
        <taxon>Neocallimastigomycetes</taxon>
        <taxon>Neocallimastigales</taxon>
        <taxon>Neocallimastigaceae</taxon>
        <taxon>Neocallimastix</taxon>
    </lineage>
</organism>
<dbReference type="Gene3D" id="1.10.1200.10">
    <property type="entry name" value="ACP-like"/>
    <property type="match status" value="1"/>
</dbReference>
<reference evidence="4 5" key="1">
    <citation type="submission" date="2016-08" db="EMBL/GenBank/DDBJ databases">
        <title>A Parts List for Fungal Cellulosomes Revealed by Comparative Genomics.</title>
        <authorList>
            <consortium name="DOE Joint Genome Institute"/>
            <person name="Haitjema C.H."/>
            <person name="Gilmore S.P."/>
            <person name="Henske J.K."/>
            <person name="Solomon K.V."/>
            <person name="De Groot R."/>
            <person name="Kuo A."/>
            <person name="Mondo S.J."/>
            <person name="Salamov A.A."/>
            <person name="Labutti K."/>
            <person name="Zhao Z."/>
            <person name="Chiniquy J."/>
            <person name="Barry K."/>
            <person name="Brewer H.M."/>
            <person name="Purvine S.O."/>
            <person name="Wright A.T."/>
            <person name="Boxma B."/>
            <person name="Van Alen T."/>
            <person name="Hackstein J.H."/>
            <person name="Baker S.E."/>
            <person name="Grigoriev I.V."/>
            <person name="O'Malley M.A."/>
        </authorList>
    </citation>
    <scope>NUCLEOTIDE SEQUENCE [LARGE SCALE GENOMIC DNA]</scope>
    <source>
        <strain evidence="4 5">G1</strain>
    </source>
</reference>
<dbReference type="Pfam" id="PF00501">
    <property type="entry name" value="AMP-binding"/>
    <property type="match status" value="1"/>
</dbReference>
<gene>
    <name evidence="4" type="ORF">LY90DRAFT_670211</name>
</gene>
<dbReference type="InterPro" id="IPR020845">
    <property type="entry name" value="AMP-binding_CS"/>
</dbReference>
<accession>A0A1Y2D4R1</accession>
<dbReference type="SUPFAM" id="SSF56801">
    <property type="entry name" value="Acetyl-CoA synthetase-like"/>
    <property type="match status" value="1"/>
</dbReference>
<dbReference type="InterPro" id="IPR013120">
    <property type="entry name" value="FAR_NAD-bd"/>
</dbReference>
<dbReference type="InterPro" id="IPR009081">
    <property type="entry name" value="PP-bd_ACP"/>
</dbReference>
<evidence type="ECO:0000256" key="2">
    <source>
        <dbReference type="ARBA" id="ARBA00022553"/>
    </source>
</evidence>
<name>A0A1Y2D4R1_9FUNG</name>
<dbReference type="InterPro" id="IPR036291">
    <property type="entry name" value="NAD(P)-bd_dom_sf"/>
</dbReference>
<dbReference type="Pfam" id="PF07993">
    <property type="entry name" value="NAD_binding_4"/>
    <property type="match status" value="1"/>
</dbReference>
<dbReference type="Gene3D" id="3.40.50.720">
    <property type="entry name" value="NAD(P)-binding Rossmann-like Domain"/>
    <property type="match status" value="1"/>
</dbReference>
<evidence type="ECO:0000259" key="3">
    <source>
        <dbReference type="PROSITE" id="PS50075"/>
    </source>
</evidence>
<dbReference type="InterPro" id="IPR045851">
    <property type="entry name" value="AMP-bd_C_sf"/>
</dbReference>
<dbReference type="EMBL" id="MCOG01000088">
    <property type="protein sequence ID" value="ORY54124.1"/>
    <property type="molecule type" value="Genomic_DNA"/>
</dbReference>
<comment type="caution">
    <text evidence="4">The sequence shown here is derived from an EMBL/GenBank/DDBJ whole genome shotgun (WGS) entry which is preliminary data.</text>
</comment>
<dbReference type="InterPro" id="IPR025110">
    <property type="entry name" value="AMP-bd_C"/>
</dbReference>
<evidence type="ECO:0000313" key="5">
    <source>
        <dbReference type="Proteomes" id="UP000193920"/>
    </source>
</evidence>